<comment type="similarity">
    <text evidence="3">Belongs to the RFT1 family.</text>
</comment>
<protein>
    <recommendedName>
        <fullName evidence="8">Man(5)GlcNAc(2)-PP-dolichol translocation protein RFT1</fullName>
    </recommendedName>
</protein>
<dbReference type="HOGENOM" id="CLU_297892_0_0_1"/>
<evidence type="ECO:0000256" key="5">
    <source>
        <dbReference type="ARBA" id="ARBA00022824"/>
    </source>
</evidence>
<evidence type="ECO:0000256" key="3">
    <source>
        <dbReference type="ARBA" id="ARBA00010288"/>
    </source>
</evidence>
<dbReference type="InterPro" id="IPR007594">
    <property type="entry name" value="RFT1"/>
</dbReference>
<feature type="transmembrane region" description="Helical" evidence="11">
    <location>
        <begin position="873"/>
        <end position="893"/>
    </location>
</feature>
<evidence type="ECO:0000256" key="7">
    <source>
        <dbReference type="ARBA" id="ARBA00023136"/>
    </source>
</evidence>
<evidence type="ECO:0000256" key="8">
    <source>
        <dbReference type="ARBA" id="ARBA00044793"/>
    </source>
</evidence>
<dbReference type="GO" id="GO:0034203">
    <property type="term" value="P:glycolipid translocation"/>
    <property type="evidence" value="ECO:0007669"/>
    <property type="project" value="TreeGrafter"/>
</dbReference>
<feature type="transmembrane region" description="Helical" evidence="11">
    <location>
        <begin position="804"/>
        <end position="828"/>
    </location>
</feature>
<sequence>MAPETLDLDLSRFPKLSREQAGHVRHFWNISTSIDGQWPHMGTQDPDQAFLDAYRYQLATMTYAAGVAHYHRLPAMRSLFQPLIRKLIGKMLRPEVWSYWYLTSQSGNRLDPDLNKLRQPWADPVVRENIMYSGHLLMMTSLYAMLFNDNEFEQPGSLTFKWDPLFWGMGPESFLYDNRSLQGAILKEMERRILMSLGALRANAFMNTWNSEFVRDSYSKQALGFITDIDGHIELHHPAIGATIRQLVQEEQADPNSAETLQRARDKYLANRSAGFRYMQPLFGYVVKWLSELGKAKELKALLSYADAQLSPTWDKGGLYYPRQDQITDESCHWRFMDPFTGNAAIGYARLNVEDGQKQMWDKPWTRETLASRPWVNGLNLSQGVDCLRGCWVDEEQAMVMTLKPWDSVAHELTFSIEHLPTGHWGCYKNGHLISEHQTVKGASVEVSMVISPYEETDVVVIKLPQLLGVSAQLEVYYLSVLFFARESLRVAVQRQDSSKLSSNDTKDGKDDKDGESRDNHVSNTSAQAVVNLGYLAIALGIPLAFLFGWLYLGSLSTATLASAPNLVVSLYIYALAAIVELVSEPAFVVMQTRLQFGTRATAESSATFLRCVVTLGLAVWGANRDLGVLPFALGQLGYGLGLLAVYAWYGAGLAQREGFSLLPRRITTTPAKGVQHQQQPDKPAFILSYFYRPTLQLASSMMAQSVVKHILTQGDTFLVSILSTPTSQGVYALANNYGGLLARLVFQPIEESSRSYFSRVLAPSAPTPPPTTTTSNETKPTTITTTSPAHTALEALQSLLRSYLLLSLAITALGPAAAGPLLALVAGPRWADSGAAACLAAYMWYVPLLAVNGVAEAFVASVASEAEVHLQSAWMGVFSVVFGLAGVVFLRVLGWGAVGLVVANGINMACRIVWCVRFVRRYFGRMAGVRFDVLDVLPSPGAMLAAAVTSQVVKKVVASAAPVGAREAIVELVKVAAVAVPFVIAVAVFERRFLYAAFQAVRGHRQSSS</sequence>
<dbReference type="eggNOG" id="KOG2864">
    <property type="taxonomic scope" value="Eukaryota"/>
</dbReference>
<evidence type="ECO:0000259" key="12">
    <source>
        <dbReference type="Pfam" id="PF18566"/>
    </source>
</evidence>
<evidence type="ECO:0000256" key="1">
    <source>
        <dbReference type="ARBA" id="ARBA00004477"/>
    </source>
</evidence>
<gene>
    <name evidence="13" type="ORF">CHGG_08368</name>
</gene>
<feature type="transmembrane region" description="Helical" evidence="11">
    <location>
        <begin position="969"/>
        <end position="990"/>
    </location>
</feature>
<feature type="transmembrane region" description="Helical" evidence="11">
    <location>
        <begin position="572"/>
        <end position="591"/>
    </location>
</feature>
<comment type="function">
    <text evidence="9">Intramembrane glycolipid transporter that operates in the biosynthetic pathway of dolichol-linked oligosaccharides, the glycan precursors employed in protein asparagine (N)-glycosylation. The sequential addition of sugars to dolichol pyrophosphate produces dolichol-linked oligosaccharides containing fourteen sugars, including two GlcNAcs, nine mannoses and three glucoses. Once assembled, the oligosaccharide is transferred from the lipid to nascent proteins by oligosaccharyltransferases. The assembly of dolichol-linked oligosaccharides begins on the cytosolic side of the endoplasmic reticulum membrane and finishes in its lumen. RFT1 could mediate the translocation of the cytosolically oriented intermediate DolPP-GlcNAc2Man5, produced by ALG11, into the ER lumen where dolichol-linked oligosaccharides assembly continues. However, the intramembrane lipid transporter activity could not be confirmed in vitro.</text>
</comment>
<dbReference type="EMBL" id="CH408034">
    <property type="protein sequence ID" value="EAQ84354.1"/>
    <property type="molecule type" value="Genomic_DNA"/>
</dbReference>
<evidence type="ECO:0000256" key="11">
    <source>
        <dbReference type="SAM" id="Phobius"/>
    </source>
</evidence>
<name>Q2GUI6_CHAGB</name>
<dbReference type="Proteomes" id="UP000001056">
    <property type="component" value="Unassembled WGS sequence"/>
</dbReference>
<feature type="region of interest" description="Disordered" evidence="10">
    <location>
        <begin position="500"/>
        <end position="522"/>
    </location>
</feature>
<dbReference type="VEuPathDB" id="FungiDB:CHGG_08368"/>
<keyword evidence="5" id="KW-0256">Endoplasmic reticulum</keyword>
<accession>Q2GUI6</accession>
<dbReference type="OrthoDB" id="9979195at2759"/>
<feature type="transmembrane region" description="Helical" evidence="11">
    <location>
        <begin position="629"/>
        <end position="650"/>
    </location>
</feature>
<evidence type="ECO:0000256" key="4">
    <source>
        <dbReference type="ARBA" id="ARBA00022692"/>
    </source>
</evidence>
<feature type="compositionally biased region" description="Basic and acidic residues" evidence="10">
    <location>
        <begin position="505"/>
        <end position="521"/>
    </location>
</feature>
<dbReference type="PANTHER" id="PTHR13117:SF5">
    <property type="entry name" value="PROTEIN RFT1 HOMOLOG"/>
    <property type="match status" value="1"/>
</dbReference>
<feature type="transmembrane region" description="Helical" evidence="11">
    <location>
        <begin position="899"/>
        <end position="920"/>
    </location>
</feature>
<evidence type="ECO:0000256" key="10">
    <source>
        <dbReference type="SAM" id="MobiDB-lite"/>
    </source>
</evidence>
<evidence type="ECO:0000313" key="14">
    <source>
        <dbReference type="Proteomes" id="UP000001056"/>
    </source>
</evidence>
<keyword evidence="6 11" id="KW-1133">Transmembrane helix</keyword>
<dbReference type="AlphaFoldDB" id="Q2GUI6"/>
<evidence type="ECO:0000256" key="2">
    <source>
        <dbReference type="ARBA" id="ARBA00004922"/>
    </source>
</evidence>
<dbReference type="InParanoid" id="Q2GUI6"/>
<feature type="region of interest" description="Disordered" evidence="10">
    <location>
        <begin position="761"/>
        <end position="784"/>
    </location>
</feature>
<dbReference type="RefSeq" id="XP_001226295.1">
    <property type="nucleotide sequence ID" value="XM_001226294.1"/>
</dbReference>
<dbReference type="GO" id="GO:0006488">
    <property type="term" value="P:dolichol-linked oligosaccharide biosynthetic process"/>
    <property type="evidence" value="ECO:0007669"/>
    <property type="project" value="InterPro"/>
</dbReference>
<feature type="transmembrane region" description="Helical" evidence="11">
    <location>
        <begin position="840"/>
        <end position="861"/>
    </location>
</feature>
<feature type="domain" description="Linalool dehydratase/isomerase" evidence="12">
    <location>
        <begin position="200"/>
        <end position="326"/>
    </location>
</feature>
<feature type="compositionally biased region" description="Low complexity" evidence="10">
    <location>
        <begin position="773"/>
        <end position="784"/>
    </location>
</feature>
<keyword evidence="4 11" id="KW-0812">Transmembrane</keyword>
<feature type="transmembrane region" description="Helical" evidence="11">
    <location>
        <begin position="533"/>
        <end position="552"/>
    </location>
</feature>
<reference evidence="14" key="1">
    <citation type="journal article" date="2015" name="Genome Announc.">
        <title>Draft genome sequence of the cellulolytic fungus Chaetomium globosum.</title>
        <authorList>
            <person name="Cuomo C.A."/>
            <person name="Untereiner W.A."/>
            <person name="Ma L.-J."/>
            <person name="Grabherr M."/>
            <person name="Birren B.W."/>
        </authorList>
    </citation>
    <scope>NUCLEOTIDE SEQUENCE [LARGE SCALE GENOMIC DNA]</scope>
    <source>
        <strain evidence="14">ATCC 6205 / CBS 148.51 / DSM 1962 / NBRC 6347 / NRRL 1970</strain>
    </source>
</reference>
<keyword evidence="14" id="KW-1185">Reference proteome</keyword>
<dbReference type="GO" id="GO:0005789">
    <property type="term" value="C:endoplasmic reticulum membrane"/>
    <property type="evidence" value="ECO:0007669"/>
    <property type="project" value="UniProtKB-SubCell"/>
</dbReference>
<comment type="subcellular location">
    <subcellularLocation>
        <location evidence="1">Endoplasmic reticulum membrane</location>
        <topology evidence="1">Multi-pass membrane protein</topology>
    </subcellularLocation>
</comment>
<dbReference type="GeneID" id="4394734"/>
<dbReference type="Pfam" id="PF04506">
    <property type="entry name" value="Rft-1"/>
    <property type="match status" value="1"/>
</dbReference>
<dbReference type="STRING" id="306901.Q2GUI6"/>
<organism evidence="13 14">
    <name type="scientific">Chaetomium globosum (strain ATCC 6205 / CBS 148.51 / DSM 1962 / NBRC 6347 / NRRL 1970)</name>
    <name type="common">Soil fungus</name>
    <dbReference type="NCBI Taxonomy" id="306901"/>
    <lineage>
        <taxon>Eukaryota</taxon>
        <taxon>Fungi</taxon>
        <taxon>Dikarya</taxon>
        <taxon>Ascomycota</taxon>
        <taxon>Pezizomycotina</taxon>
        <taxon>Sordariomycetes</taxon>
        <taxon>Sordariomycetidae</taxon>
        <taxon>Sordariales</taxon>
        <taxon>Chaetomiaceae</taxon>
        <taxon>Chaetomium</taxon>
    </lineage>
</organism>
<keyword evidence="7 11" id="KW-0472">Membrane</keyword>
<evidence type="ECO:0000256" key="9">
    <source>
        <dbReference type="ARBA" id="ARBA00045912"/>
    </source>
</evidence>
<feature type="domain" description="Linalool dehydratase/isomerase" evidence="12">
    <location>
        <begin position="55"/>
        <end position="192"/>
    </location>
</feature>
<evidence type="ECO:0000256" key="6">
    <source>
        <dbReference type="ARBA" id="ARBA00022989"/>
    </source>
</evidence>
<dbReference type="Pfam" id="PF18566">
    <property type="entry name" value="Ldi"/>
    <property type="match status" value="2"/>
</dbReference>
<evidence type="ECO:0000313" key="13">
    <source>
        <dbReference type="EMBL" id="EAQ84354.1"/>
    </source>
</evidence>
<feature type="transmembrane region" description="Helical" evidence="11">
    <location>
        <begin position="932"/>
        <end position="949"/>
    </location>
</feature>
<dbReference type="InterPro" id="IPR041411">
    <property type="entry name" value="Ldi"/>
</dbReference>
<dbReference type="PANTHER" id="PTHR13117">
    <property type="entry name" value="ENDOPLASMIC RETICULUM MULTISPAN TRANSMEMBRANE PROTEIN-RELATED"/>
    <property type="match status" value="1"/>
</dbReference>
<comment type="pathway">
    <text evidence="2">Protein modification; protein glycosylation.</text>
</comment>
<proteinExistence type="inferred from homology"/>